<feature type="compositionally biased region" description="Basic residues" evidence="1">
    <location>
        <begin position="370"/>
        <end position="380"/>
    </location>
</feature>
<gene>
    <name evidence="2" type="primary">KNAG0F02010</name>
    <name evidence="2" type="ordered locus">KNAG_0F02010</name>
</gene>
<sequence>MVPQSDSSLHSNVSNGSPLVDTPLIIHASAIRNSYLDSPKHDPHSPVVGYIPTRPSEHALTEHSMADDDICEAGGDVEGDDHRPNCPHCGDSSGTASSTPQNIQIALNKNQNKLIHLDPVPNFEDKADIKPWLQKIFYPQGIEIVIERSDHTKVIFKCKASKRGRKSQLPGFTMRHAQFGAECNDNLLVRDPTGPTGPARPSTEEGCDAENKQKKKRSVSRFNVCPFRVRATYSLKRKKWNIVVLNNTHSHDLVFNPDSEEYKKFKEKLRIDNDVEAIKRFDELEYRKRANLPIQTPMIPCDCGLTSEIQSFNIVLPTTAGADSNGPYNIGGAGKRTTTVNNIMTPLEGSSSPIVTTGASNMPTTNNNIVKKRKPARRPPPRVQRQRETMLRRNSERGVFQFEDGATHSLSSLNFDLTTSFIDDPIPHTSEGHAASDLTNTDFMASLNAGNLVDLNEIDFTDIFTKPAVQPQSQSQSQSQSQPPATMPQGRPTVASTNPLRSVYDTLDDCASSLLTPSLDDSKSILEANFMSGALYDEFMSANASTSEPPLPSTQRGDVLEQLLNPDGSPAGKDEPLPWLHEF</sequence>
<organism evidence="2 3">
    <name type="scientific">Huiozyma naganishii (strain ATCC MYA-139 / BCRC 22969 / CBS 8797 / KCTC 17520 / NBRC 10181 / NCYC 3082 / Yp74L-3)</name>
    <name type="common">Yeast</name>
    <name type="synonym">Kazachstania naganishii</name>
    <dbReference type="NCBI Taxonomy" id="1071383"/>
    <lineage>
        <taxon>Eukaryota</taxon>
        <taxon>Fungi</taxon>
        <taxon>Dikarya</taxon>
        <taxon>Ascomycota</taxon>
        <taxon>Saccharomycotina</taxon>
        <taxon>Saccharomycetes</taxon>
        <taxon>Saccharomycetales</taxon>
        <taxon>Saccharomycetaceae</taxon>
        <taxon>Huiozyma</taxon>
    </lineage>
</organism>
<dbReference type="GO" id="GO:0043515">
    <property type="term" value="F:kinetochore binding"/>
    <property type="evidence" value="ECO:0007669"/>
    <property type="project" value="EnsemblFungi"/>
</dbReference>
<feature type="compositionally biased region" description="Basic and acidic residues" evidence="1">
    <location>
        <begin position="572"/>
        <end position="583"/>
    </location>
</feature>
<evidence type="ECO:0000313" key="2">
    <source>
        <dbReference type="EMBL" id="CCK70868.1"/>
    </source>
</evidence>
<feature type="compositionally biased region" description="Low complexity" evidence="1">
    <location>
        <begin position="470"/>
        <end position="484"/>
    </location>
</feature>
<feature type="region of interest" description="Disordered" evidence="1">
    <location>
        <begin position="1"/>
        <end position="20"/>
    </location>
</feature>
<dbReference type="GO" id="GO:0010106">
    <property type="term" value="P:cellular response to iron ion starvation"/>
    <property type="evidence" value="ECO:0007669"/>
    <property type="project" value="EnsemblFungi"/>
</dbReference>
<dbReference type="Pfam" id="PF08731">
    <property type="entry name" value="AFT"/>
    <property type="match status" value="1"/>
</dbReference>
<dbReference type="Proteomes" id="UP000006310">
    <property type="component" value="Chromosome 6"/>
</dbReference>
<dbReference type="STRING" id="1071383.J7RMS2"/>
<dbReference type="HOGENOM" id="CLU_467726_0_0_1"/>
<evidence type="ECO:0000256" key="1">
    <source>
        <dbReference type="SAM" id="MobiDB-lite"/>
    </source>
</evidence>
<dbReference type="GO" id="GO:0005737">
    <property type="term" value="C:cytoplasm"/>
    <property type="evidence" value="ECO:0007669"/>
    <property type="project" value="EnsemblFungi"/>
</dbReference>
<dbReference type="GO" id="GO:0034087">
    <property type="term" value="P:establishment of mitotic sister chromatid cohesion"/>
    <property type="evidence" value="ECO:0007669"/>
    <property type="project" value="EnsemblFungi"/>
</dbReference>
<dbReference type="GO" id="GO:0045944">
    <property type="term" value="P:positive regulation of transcription by RNA polymerase II"/>
    <property type="evidence" value="ECO:0007669"/>
    <property type="project" value="EnsemblFungi"/>
</dbReference>
<dbReference type="KEGG" id="kng:KNAG_0F02010"/>
<feature type="region of interest" description="Disordered" evidence="1">
    <location>
        <begin position="186"/>
        <end position="212"/>
    </location>
</feature>
<dbReference type="EMBL" id="HE978319">
    <property type="protein sequence ID" value="CCK70868.1"/>
    <property type="molecule type" value="Genomic_DNA"/>
</dbReference>
<dbReference type="OrthoDB" id="4068596at2759"/>
<accession>J7RMS2</accession>
<feature type="region of interest" description="Disordered" evidence="1">
    <location>
        <begin position="346"/>
        <end position="388"/>
    </location>
</feature>
<dbReference type="GO" id="GO:0005634">
    <property type="term" value="C:nucleus"/>
    <property type="evidence" value="ECO:0007669"/>
    <property type="project" value="EnsemblFungi"/>
</dbReference>
<dbReference type="GO" id="GO:0000987">
    <property type="term" value="F:cis-regulatory region sequence-specific DNA binding"/>
    <property type="evidence" value="ECO:0007669"/>
    <property type="project" value="EnsemblFungi"/>
</dbReference>
<dbReference type="GO" id="GO:0034758">
    <property type="term" value="P:positive regulation of iron ion transport"/>
    <property type="evidence" value="ECO:0007669"/>
    <property type="project" value="EnsemblFungi"/>
</dbReference>
<feature type="region of interest" description="Disordered" evidence="1">
    <location>
        <begin position="468"/>
        <end position="497"/>
    </location>
</feature>
<dbReference type="GO" id="GO:0000981">
    <property type="term" value="F:DNA-binding transcription factor activity, RNA polymerase II-specific"/>
    <property type="evidence" value="ECO:0007669"/>
    <property type="project" value="EnsemblFungi"/>
</dbReference>
<dbReference type="RefSeq" id="XP_022465114.1">
    <property type="nucleotide sequence ID" value="XM_022608638.1"/>
</dbReference>
<protein>
    <submittedName>
        <fullName evidence="2">Uncharacterized protein</fullName>
    </submittedName>
</protein>
<feature type="compositionally biased region" description="Polar residues" evidence="1">
    <location>
        <begin position="542"/>
        <end position="556"/>
    </location>
</feature>
<name>J7RMS2_HUIN7</name>
<dbReference type="InterPro" id="IPR014842">
    <property type="entry name" value="AFT"/>
</dbReference>
<dbReference type="eggNOG" id="KOG4818">
    <property type="taxonomic scope" value="Eukaryota"/>
</dbReference>
<proteinExistence type="predicted"/>
<dbReference type="GeneID" id="34526583"/>
<keyword evidence="3" id="KW-1185">Reference proteome</keyword>
<dbReference type="GO" id="GO:0000122">
    <property type="term" value="P:negative regulation of transcription by RNA polymerase II"/>
    <property type="evidence" value="ECO:0007669"/>
    <property type="project" value="EnsemblFungi"/>
</dbReference>
<dbReference type="GO" id="GO:0045132">
    <property type="term" value="P:meiotic chromosome segregation"/>
    <property type="evidence" value="ECO:0007669"/>
    <property type="project" value="EnsemblFungi"/>
</dbReference>
<evidence type="ECO:0000313" key="3">
    <source>
        <dbReference type="Proteomes" id="UP000006310"/>
    </source>
</evidence>
<dbReference type="GO" id="GO:0032048">
    <property type="term" value="P:cardiolipin metabolic process"/>
    <property type="evidence" value="ECO:0007669"/>
    <property type="project" value="EnsemblFungi"/>
</dbReference>
<feature type="compositionally biased region" description="Polar residues" evidence="1">
    <location>
        <begin position="1"/>
        <end position="17"/>
    </location>
</feature>
<feature type="compositionally biased region" description="Polar residues" evidence="1">
    <location>
        <begin position="346"/>
        <end position="369"/>
    </location>
</feature>
<feature type="region of interest" description="Disordered" evidence="1">
    <location>
        <begin position="541"/>
        <end position="583"/>
    </location>
</feature>
<reference evidence="2 3" key="1">
    <citation type="journal article" date="2011" name="Proc. Natl. Acad. Sci. U.S.A.">
        <title>Evolutionary erosion of yeast sex chromosomes by mating-type switching accidents.</title>
        <authorList>
            <person name="Gordon J.L."/>
            <person name="Armisen D."/>
            <person name="Proux-Wera E."/>
            <person name="Oheigeartaigh S.S."/>
            <person name="Byrne K.P."/>
            <person name="Wolfe K.H."/>
        </authorList>
    </citation>
    <scope>NUCLEOTIDE SEQUENCE [LARGE SCALE GENOMIC DNA]</scope>
    <source>
        <strain evidence="3">ATCC MYA-139 / BCRC 22969 / CBS 8797 / CCRC 22969 / KCTC 17520 / NBRC 10181 / NCYC 3082</strain>
    </source>
</reference>
<reference evidence="3" key="2">
    <citation type="submission" date="2012-08" db="EMBL/GenBank/DDBJ databases">
        <title>Genome sequence of Kazachstania naganishii.</title>
        <authorList>
            <person name="Gordon J.L."/>
            <person name="Armisen D."/>
            <person name="Proux-Wera E."/>
            <person name="OhEigeartaigh S.S."/>
            <person name="Byrne K.P."/>
            <person name="Wolfe K.H."/>
        </authorList>
    </citation>
    <scope>NUCLEOTIDE SEQUENCE [LARGE SCALE GENOMIC DNA]</scope>
    <source>
        <strain evidence="3">ATCC MYA-139 / BCRC 22969 / CBS 8797 / CCRC 22969 / KCTC 17520 / NBRC 10181 / NCYC 3082</strain>
    </source>
</reference>
<dbReference type="AlphaFoldDB" id="J7RMS2"/>